<dbReference type="PROSITE" id="PS51733">
    <property type="entry name" value="BPL_LPL_CATALYTIC"/>
    <property type="match status" value="1"/>
</dbReference>
<dbReference type="HOGENOM" id="CLU_051096_4_0_4"/>
<accession>G4QD27</accession>
<feature type="domain" description="BPL/LPL catalytic" evidence="2">
    <location>
        <begin position="21"/>
        <end position="221"/>
    </location>
</feature>
<keyword evidence="4" id="KW-1185">Reference proteome</keyword>
<reference key="1">
    <citation type="submission" date="2011-09" db="EMBL/GenBank/DDBJ databases">
        <title>Genomic characterization of the Taylorella genus.</title>
        <authorList>
            <person name="Hebert L."/>
            <person name="Moumen B."/>
            <person name="Pons N."/>
            <person name="Duquesne F."/>
            <person name="Breuil M.-F."/>
            <person name="Goux D."/>
            <person name="Batto J.-M."/>
            <person name="Renault P."/>
            <person name="Laugier C."/>
            <person name="Petry S."/>
        </authorList>
    </citation>
    <scope>NUCLEOTIDE SEQUENCE</scope>
    <source>
        <strain>MCE3</strain>
    </source>
</reference>
<dbReference type="RefSeq" id="WP_014110743.1">
    <property type="nucleotide sequence ID" value="NC_016043.1"/>
</dbReference>
<reference evidence="3 4" key="2">
    <citation type="journal article" date="2012" name="PLoS ONE">
        <title>Genomic characterization of the taylorella genus.</title>
        <authorList>
            <person name="Hebert L."/>
            <person name="Moumen B."/>
            <person name="Pons N."/>
            <person name="Duquesne F."/>
            <person name="Breuil M.F."/>
            <person name="Goux D."/>
            <person name="Batto J.M."/>
            <person name="Laugier C."/>
            <person name="Renault P."/>
            <person name="Petry S."/>
        </authorList>
    </citation>
    <scope>NUCLEOTIDE SEQUENCE [LARGE SCALE GENOMIC DNA]</scope>
    <source>
        <strain evidence="3 4">MCE3</strain>
    </source>
</reference>
<sequence length="291" mass="32268">MSTSLLPNPEIIISDLKLALKEFKSIEWKEQVDSTNIILLREAKSSNSQLLRPALIGAHYQSSGKGRQGKKWSNLKGNTLMFSCAYDVILPPDKIATLAPLAGIVACEALRKSIGGPGSNLLTMKWPNDIYYKEAKLSGLLVEVTRPSTGKIDFNHNVIVVGMGMNLNHAKELSKQLDRPIADWISVIRDLHLDATQISHSISDLVSLIARSWMNALDIYKSEGFARFKKIHEDMDALRGQFIDVYQEGKYVLTGESLGLNEEAQLLVRLSNDQIIPLLNVDVSIKKLGTS</sequence>
<dbReference type="EMBL" id="CP003059">
    <property type="protein sequence ID" value="AEP35844.1"/>
    <property type="molecule type" value="Genomic_DNA"/>
</dbReference>
<dbReference type="Gene3D" id="3.30.930.10">
    <property type="entry name" value="Bira Bifunctional Protein, Domain 2"/>
    <property type="match status" value="1"/>
</dbReference>
<dbReference type="SUPFAM" id="SSF55681">
    <property type="entry name" value="Class II aaRS and biotin synthetases"/>
    <property type="match status" value="1"/>
</dbReference>
<dbReference type="PANTHER" id="PTHR12835">
    <property type="entry name" value="BIOTIN PROTEIN LIGASE"/>
    <property type="match status" value="1"/>
</dbReference>
<dbReference type="InterPro" id="IPR004143">
    <property type="entry name" value="BPL_LPL_catalytic"/>
</dbReference>
<dbReference type="PANTHER" id="PTHR12835:SF5">
    <property type="entry name" value="BIOTIN--PROTEIN LIGASE"/>
    <property type="match status" value="1"/>
</dbReference>
<dbReference type="GO" id="GO:0005737">
    <property type="term" value="C:cytoplasm"/>
    <property type="evidence" value="ECO:0007669"/>
    <property type="project" value="TreeGrafter"/>
</dbReference>
<organism evidence="3 4">
    <name type="scientific">Taylorella asinigenitalis (strain MCE3)</name>
    <dbReference type="NCBI Taxonomy" id="1008459"/>
    <lineage>
        <taxon>Bacteria</taxon>
        <taxon>Pseudomonadati</taxon>
        <taxon>Pseudomonadota</taxon>
        <taxon>Betaproteobacteria</taxon>
        <taxon>Burkholderiales</taxon>
        <taxon>Alcaligenaceae</taxon>
        <taxon>Taylorella</taxon>
    </lineage>
</organism>
<dbReference type="eggNOG" id="COG0340">
    <property type="taxonomic scope" value="Bacteria"/>
</dbReference>
<dbReference type="NCBIfam" id="TIGR00121">
    <property type="entry name" value="birA_ligase"/>
    <property type="match status" value="1"/>
</dbReference>
<keyword evidence="1 3" id="KW-0436">Ligase</keyword>
<evidence type="ECO:0000313" key="3">
    <source>
        <dbReference type="EMBL" id="AEP35844.1"/>
    </source>
</evidence>
<dbReference type="KEGG" id="tas:TASI_0053"/>
<dbReference type="STRING" id="1008459.TASI_0053"/>
<name>G4QD27_TAYAM</name>
<protein>
    <submittedName>
        <fullName evidence="3">Biotin-protein ligase</fullName>
        <ecNumber evidence="3">6.3.4.15</ecNumber>
    </submittedName>
</protein>
<dbReference type="Pfam" id="PF03099">
    <property type="entry name" value="BPL_LplA_LipB"/>
    <property type="match status" value="1"/>
</dbReference>
<dbReference type="EC" id="6.3.4.15" evidence="3"/>
<dbReference type="InterPro" id="IPR045864">
    <property type="entry name" value="aa-tRNA-synth_II/BPL/LPL"/>
</dbReference>
<evidence type="ECO:0000256" key="1">
    <source>
        <dbReference type="ARBA" id="ARBA00022598"/>
    </source>
</evidence>
<dbReference type="GO" id="GO:0004077">
    <property type="term" value="F:biotin--[biotin carboxyl-carrier protein] ligase activity"/>
    <property type="evidence" value="ECO:0007669"/>
    <property type="project" value="UniProtKB-EC"/>
</dbReference>
<evidence type="ECO:0000259" key="2">
    <source>
        <dbReference type="PROSITE" id="PS51733"/>
    </source>
</evidence>
<dbReference type="OrthoDB" id="9807064at2"/>
<dbReference type="Proteomes" id="UP000009284">
    <property type="component" value="Chromosome"/>
</dbReference>
<dbReference type="CDD" id="cd16442">
    <property type="entry name" value="BPL"/>
    <property type="match status" value="1"/>
</dbReference>
<proteinExistence type="predicted"/>
<dbReference type="AlphaFoldDB" id="G4QD27"/>
<evidence type="ECO:0000313" key="4">
    <source>
        <dbReference type="Proteomes" id="UP000009284"/>
    </source>
</evidence>
<dbReference type="InterPro" id="IPR004408">
    <property type="entry name" value="Biotin_CoA_COase_ligase"/>
</dbReference>
<gene>
    <name evidence="3" type="ordered locus">TASI_0053</name>
</gene>